<keyword evidence="2" id="KW-1185">Reference proteome</keyword>
<dbReference type="EMBL" id="JAIWYP010000001">
    <property type="protein sequence ID" value="KAH3896999.1"/>
    <property type="molecule type" value="Genomic_DNA"/>
</dbReference>
<name>A0A9D4S8Y2_DREPO</name>
<accession>A0A9D4S8Y2</accession>
<protein>
    <submittedName>
        <fullName evidence="1">Uncharacterized protein</fullName>
    </submittedName>
</protein>
<reference evidence="1" key="1">
    <citation type="journal article" date="2019" name="bioRxiv">
        <title>The Genome of the Zebra Mussel, Dreissena polymorpha: A Resource for Invasive Species Research.</title>
        <authorList>
            <person name="McCartney M.A."/>
            <person name="Auch B."/>
            <person name="Kono T."/>
            <person name="Mallez S."/>
            <person name="Zhang Y."/>
            <person name="Obille A."/>
            <person name="Becker A."/>
            <person name="Abrahante J.E."/>
            <person name="Garbe J."/>
            <person name="Badalamenti J.P."/>
            <person name="Herman A."/>
            <person name="Mangelson H."/>
            <person name="Liachko I."/>
            <person name="Sullivan S."/>
            <person name="Sone E.D."/>
            <person name="Koren S."/>
            <person name="Silverstein K.A.T."/>
            <person name="Beckman K.B."/>
            <person name="Gohl D.M."/>
        </authorList>
    </citation>
    <scope>NUCLEOTIDE SEQUENCE</scope>
    <source>
        <strain evidence="1">Duluth1</strain>
        <tissue evidence="1">Whole animal</tissue>
    </source>
</reference>
<dbReference type="AlphaFoldDB" id="A0A9D4S8Y2"/>
<evidence type="ECO:0000313" key="1">
    <source>
        <dbReference type="EMBL" id="KAH3896999.1"/>
    </source>
</evidence>
<gene>
    <name evidence="1" type="ORF">DPMN_021183</name>
</gene>
<organism evidence="1 2">
    <name type="scientific">Dreissena polymorpha</name>
    <name type="common">Zebra mussel</name>
    <name type="synonym">Mytilus polymorpha</name>
    <dbReference type="NCBI Taxonomy" id="45954"/>
    <lineage>
        <taxon>Eukaryota</taxon>
        <taxon>Metazoa</taxon>
        <taxon>Spiralia</taxon>
        <taxon>Lophotrochozoa</taxon>
        <taxon>Mollusca</taxon>
        <taxon>Bivalvia</taxon>
        <taxon>Autobranchia</taxon>
        <taxon>Heteroconchia</taxon>
        <taxon>Euheterodonta</taxon>
        <taxon>Imparidentia</taxon>
        <taxon>Neoheterodontei</taxon>
        <taxon>Myida</taxon>
        <taxon>Dreissenoidea</taxon>
        <taxon>Dreissenidae</taxon>
        <taxon>Dreissena</taxon>
    </lineage>
</organism>
<evidence type="ECO:0000313" key="2">
    <source>
        <dbReference type="Proteomes" id="UP000828390"/>
    </source>
</evidence>
<reference evidence="1" key="2">
    <citation type="submission" date="2020-11" db="EMBL/GenBank/DDBJ databases">
        <authorList>
            <person name="McCartney M.A."/>
            <person name="Auch B."/>
            <person name="Kono T."/>
            <person name="Mallez S."/>
            <person name="Becker A."/>
            <person name="Gohl D.M."/>
            <person name="Silverstein K.A.T."/>
            <person name="Koren S."/>
            <person name="Bechman K.B."/>
            <person name="Herman A."/>
            <person name="Abrahante J.E."/>
            <person name="Garbe J."/>
        </authorList>
    </citation>
    <scope>NUCLEOTIDE SEQUENCE</scope>
    <source>
        <strain evidence="1">Duluth1</strain>
        <tissue evidence="1">Whole animal</tissue>
    </source>
</reference>
<comment type="caution">
    <text evidence="1">The sequence shown here is derived from an EMBL/GenBank/DDBJ whole genome shotgun (WGS) entry which is preliminary data.</text>
</comment>
<proteinExistence type="predicted"/>
<dbReference type="Proteomes" id="UP000828390">
    <property type="component" value="Unassembled WGS sequence"/>
</dbReference>
<sequence>MHFCDRKYKKRETKAGASDIARIYSILATRLSVCRTIGVSLEETKTWKWLKHTNCIKEDVPAKLLQV</sequence>